<organism evidence="1 2">
    <name type="scientific">Coccomyxa viridis</name>
    <dbReference type="NCBI Taxonomy" id="1274662"/>
    <lineage>
        <taxon>Eukaryota</taxon>
        <taxon>Viridiplantae</taxon>
        <taxon>Chlorophyta</taxon>
        <taxon>core chlorophytes</taxon>
        <taxon>Trebouxiophyceae</taxon>
        <taxon>Trebouxiophyceae incertae sedis</taxon>
        <taxon>Coccomyxaceae</taxon>
        <taxon>Coccomyxa</taxon>
    </lineage>
</organism>
<accession>A0ABP1FVG5</accession>
<name>A0ABP1FVG5_9CHLO</name>
<protein>
    <submittedName>
        <fullName evidence="1">G6470 protein</fullName>
    </submittedName>
</protein>
<reference evidence="1 2" key="1">
    <citation type="submission" date="2024-06" db="EMBL/GenBank/DDBJ databases">
        <authorList>
            <person name="Kraege A."/>
            <person name="Thomma B."/>
        </authorList>
    </citation>
    <scope>NUCLEOTIDE SEQUENCE [LARGE SCALE GENOMIC DNA]</scope>
</reference>
<dbReference type="PANTHER" id="PTHR31984:SF17">
    <property type="entry name" value="TRANSCRIPTIONAL REGULATOR"/>
    <property type="match status" value="1"/>
</dbReference>
<dbReference type="Proteomes" id="UP001497392">
    <property type="component" value="Unassembled WGS sequence"/>
</dbReference>
<evidence type="ECO:0000313" key="1">
    <source>
        <dbReference type="EMBL" id="CAL5223878.1"/>
    </source>
</evidence>
<sequence>MMNSTQRRYYVKVMSSLQDSESLNDSYGAQESCQEKEAASWRDFRASLVHQERAGLFTIDDSSRRLGVLPRNWAHEIGSPERGCLLVARQPNMGSLYSHAVILILEHDAQESAGFIINAPSNGGRIKSCAALPEIASAFKQQLLYQGGSLATERLHLLHGNAAVTDTYEVIDGIYTGGLAHANELVQAGRARAREFRLLAGYMHWHEGSLGAEVARGDWWLVAASREYLLSLVRGQQQQQYGMMEKTAIWRNTIHLAGLSPGLRQHF</sequence>
<gene>
    <name evidence="1" type="primary">g6470</name>
    <name evidence="1" type="ORF">VP750_LOCUS5537</name>
</gene>
<dbReference type="InterPro" id="IPR003774">
    <property type="entry name" value="AlgH-like"/>
</dbReference>
<dbReference type="SUPFAM" id="SSF143456">
    <property type="entry name" value="VC0467-like"/>
    <property type="match status" value="1"/>
</dbReference>
<keyword evidence="2" id="KW-1185">Reference proteome</keyword>
<dbReference type="PANTHER" id="PTHR31984">
    <property type="entry name" value="TRANSPORTER, PUTATIVE (DUF179)-RELATED"/>
    <property type="match status" value="1"/>
</dbReference>
<comment type="caution">
    <text evidence="1">The sequence shown here is derived from an EMBL/GenBank/DDBJ whole genome shotgun (WGS) entry which is preliminary data.</text>
</comment>
<dbReference type="EMBL" id="CAXHTA020000009">
    <property type="protein sequence ID" value="CAL5223878.1"/>
    <property type="molecule type" value="Genomic_DNA"/>
</dbReference>
<dbReference type="Pfam" id="PF02622">
    <property type="entry name" value="DUF179"/>
    <property type="match status" value="1"/>
</dbReference>
<dbReference type="Gene3D" id="3.40.1740.10">
    <property type="entry name" value="VC0467-like"/>
    <property type="match status" value="1"/>
</dbReference>
<proteinExistence type="predicted"/>
<evidence type="ECO:0000313" key="2">
    <source>
        <dbReference type="Proteomes" id="UP001497392"/>
    </source>
</evidence>